<dbReference type="InterPro" id="IPR017938">
    <property type="entry name" value="Riboflavin_synthase-like_b-brl"/>
</dbReference>
<dbReference type="Proteomes" id="UP000275256">
    <property type="component" value="Unassembled WGS sequence"/>
</dbReference>
<reference evidence="2 3" key="1">
    <citation type="submission" date="2018-10" db="EMBL/GenBank/DDBJ databases">
        <title>Tessaracoccus antarcticuss sp. nov., isolated from sediment.</title>
        <authorList>
            <person name="Zhou L.Y."/>
            <person name="Du Z.J."/>
        </authorList>
    </citation>
    <scope>NUCLEOTIDE SEQUENCE [LARGE SCALE GENOMIC DNA]</scope>
    <source>
        <strain evidence="2 3">JDX10</strain>
    </source>
</reference>
<dbReference type="PANTHER" id="PTHR30157:SF0">
    <property type="entry name" value="NADPH-DEPENDENT FERRIC-CHELATE REDUCTASE"/>
    <property type="match status" value="1"/>
</dbReference>
<feature type="domain" description="FAD-binding FR-type" evidence="1">
    <location>
        <begin position="13"/>
        <end position="164"/>
    </location>
</feature>
<evidence type="ECO:0000259" key="1">
    <source>
        <dbReference type="PROSITE" id="PS51384"/>
    </source>
</evidence>
<dbReference type="InterPro" id="IPR039374">
    <property type="entry name" value="SIP_fam"/>
</dbReference>
<dbReference type="GO" id="GO:0016491">
    <property type="term" value="F:oxidoreductase activity"/>
    <property type="evidence" value="ECO:0007669"/>
    <property type="project" value="InterPro"/>
</dbReference>
<protein>
    <submittedName>
        <fullName evidence="2">Siderophore-interacting protein</fullName>
    </submittedName>
</protein>
<keyword evidence="3" id="KW-1185">Reference proteome</keyword>
<dbReference type="InterPro" id="IPR039261">
    <property type="entry name" value="FNR_nucleotide-bd"/>
</dbReference>
<dbReference type="CDD" id="cd06193">
    <property type="entry name" value="siderophore_interacting"/>
    <property type="match status" value="1"/>
</dbReference>
<dbReference type="InterPro" id="IPR007037">
    <property type="entry name" value="SIP_rossman_dom"/>
</dbReference>
<organism evidence="2 3">
    <name type="scientific">Tessaracoccus antarcticus</name>
    <dbReference type="NCBI Taxonomy" id="2479848"/>
    <lineage>
        <taxon>Bacteria</taxon>
        <taxon>Bacillati</taxon>
        <taxon>Actinomycetota</taxon>
        <taxon>Actinomycetes</taxon>
        <taxon>Propionibacteriales</taxon>
        <taxon>Propionibacteriaceae</taxon>
        <taxon>Tessaracoccus</taxon>
    </lineage>
</organism>
<accession>A0A3M0G220</accession>
<name>A0A3M0G220_9ACTN</name>
<evidence type="ECO:0000313" key="3">
    <source>
        <dbReference type="Proteomes" id="UP000275256"/>
    </source>
</evidence>
<sequence>MTSALRRCDNCPTLAMAAHVVSVEDLCPTLRRITLGGPELMHFGVDGPTLDLRLKLVLPNAGATPRTVLDSLADIRPLADAGEDTGWYRSWLAKPEFERGAIRTYTARELRHTPSGTELVIDFVLHVDVSNGRPEGGPATVWAASAAPGSPVAVIGPNRAIRGNDYGGIEWRPGTARRILLAGDETAVPAITGILTHLSTRPDAHEWSGQALLEVPLRGDRLDITAPDGVEVTWLPREGAPRGTLLTGAVADAAPPATRVPWHPLDEVDAEDTILWETSPHNPAERYAWVAGEAGMLKQLRRWLLGPAGLTKEQVAIMGYWREGRAS</sequence>
<dbReference type="InterPro" id="IPR013113">
    <property type="entry name" value="SIP_FAD-bd"/>
</dbReference>
<dbReference type="SUPFAM" id="SSF63380">
    <property type="entry name" value="Riboflavin synthase domain-like"/>
    <property type="match status" value="1"/>
</dbReference>
<dbReference type="EMBL" id="REFW01000004">
    <property type="protein sequence ID" value="RMB58167.1"/>
    <property type="molecule type" value="Genomic_DNA"/>
</dbReference>
<dbReference type="Gene3D" id="2.40.30.10">
    <property type="entry name" value="Translation factors"/>
    <property type="match status" value="1"/>
</dbReference>
<dbReference type="PROSITE" id="PS51384">
    <property type="entry name" value="FAD_FR"/>
    <property type="match status" value="1"/>
</dbReference>
<evidence type="ECO:0000313" key="2">
    <source>
        <dbReference type="EMBL" id="RMB58167.1"/>
    </source>
</evidence>
<dbReference type="AlphaFoldDB" id="A0A3M0G220"/>
<dbReference type="RefSeq" id="WP_121902205.1">
    <property type="nucleotide sequence ID" value="NZ_REFW01000004.1"/>
</dbReference>
<comment type="caution">
    <text evidence="2">The sequence shown here is derived from an EMBL/GenBank/DDBJ whole genome shotgun (WGS) entry which is preliminary data.</text>
</comment>
<dbReference type="Gene3D" id="3.40.50.80">
    <property type="entry name" value="Nucleotide-binding domain of ferredoxin-NADP reductase (FNR) module"/>
    <property type="match status" value="1"/>
</dbReference>
<dbReference type="Pfam" id="PF04954">
    <property type="entry name" value="SIP"/>
    <property type="match status" value="1"/>
</dbReference>
<dbReference type="InterPro" id="IPR017927">
    <property type="entry name" value="FAD-bd_FR_type"/>
</dbReference>
<dbReference type="OrthoDB" id="9814826at2"/>
<dbReference type="PANTHER" id="PTHR30157">
    <property type="entry name" value="FERRIC REDUCTASE, NADPH-DEPENDENT"/>
    <property type="match status" value="1"/>
</dbReference>
<proteinExistence type="predicted"/>
<dbReference type="Pfam" id="PF08021">
    <property type="entry name" value="FAD_binding_9"/>
    <property type="match status" value="1"/>
</dbReference>
<gene>
    <name evidence="2" type="ORF">EAX62_13195</name>
</gene>